<gene>
    <name evidence="4" type="ORF">A4H34_00805</name>
</gene>
<dbReference type="CDD" id="cd00293">
    <property type="entry name" value="USP-like"/>
    <property type="match status" value="1"/>
</dbReference>
<keyword evidence="5" id="KW-1185">Reference proteome</keyword>
<protein>
    <submittedName>
        <fullName evidence="4">Universal stress protein UspA</fullName>
    </submittedName>
</protein>
<dbReference type="AlphaFoldDB" id="A0A179B5Q7"/>
<evidence type="ECO:0000313" key="5">
    <source>
        <dbReference type="Proteomes" id="UP000078368"/>
    </source>
</evidence>
<dbReference type="PRINTS" id="PR01438">
    <property type="entry name" value="UNVRSLSTRESS"/>
</dbReference>
<organism evidence="4 5">
    <name type="scientific">Peptidiphaga gingivicola</name>
    <dbReference type="NCBI Taxonomy" id="2741497"/>
    <lineage>
        <taxon>Bacteria</taxon>
        <taxon>Bacillati</taxon>
        <taxon>Actinomycetota</taxon>
        <taxon>Actinomycetes</taxon>
        <taxon>Actinomycetales</taxon>
        <taxon>Actinomycetaceae</taxon>
        <taxon>Peptidiphaga</taxon>
    </lineage>
</organism>
<accession>A0A179B5Q7</accession>
<evidence type="ECO:0000313" key="4">
    <source>
        <dbReference type="EMBL" id="OAP87026.1"/>
    </source>
</evidence>
<dbReference type="RefSeq" id="WP_009198394.1">
    <property type="nucleotide sequence ID" value="NZ_LVZK01000001.1"/>
</dbReference>
<feature type="compositionally biased region" description="Low complexity" evidence="2">
    <location>
        <begin position="165"/>
        <end position="179"/>
    </location>
</feature>
<dbReference type="SUPFAM" id="SSF52402">
    <property type="entry name" value="Adenine nucleotide alpha hydrolases-like"/>
    <property type="match status" value="1"/>
</dbReference>
<evidence type="ECO:0000256" key="1">
    <source>
        <dbReference type="ARBA" id="ARBA00008791"/>
    </source>
</evidence>
<feature type="domain" description="UspA" evidence="3">
    <location>
        <begin position="8"/>
        <end position="154"/>
    </location>
</feature>
<dbReference type="Gene3D" id="3.40.50.620">
    <property type="entry name" value="HUPs"/>
    <property type="match status" value="1"/>
</dbReference>
<feature type="region of interest" description="Disordered" evidence="2">
    <location>
        <begin position="156"/>
        <end position="179"/>
    </location>
</feature>
<comment type="similarity">
    <text evidence="1">Belongs to the universal stress protein A family.</text>
</comment>
<dbReference type="PANTHER" id="PTHR46268">
    <property type="entry name" value="STRESS RESPONSE PROTEIN NHAX"/>
    <property type="match status" value="1"/>
</dbReference>
<proteinExistence type="inferred from homology"/>
<dbReference type="InterPro" id="IPR006015">
    <property type="entry name" value="Universal_stress_UspA"/>
</dbReference>
<dbReference type="Proteomes" id="UP000078368">
    <property type="component" value="Unassembled WGS sequence"/>
</dbReference>
<dbReference type="InterPro" id="IPR006016">
    <property type="entry name" value="UspA"/>
</dbReference>
<dbReference type="EMBL" id="LVZK01000001">
    <property type="protein sequence ID" value="OAP87026.1"/>
    <property type="molecule type" value="Genomic_DNA"/>
</dbReference>
<evidence type="ECO:0000256" key="2">
    <source>
        <dbReference type="SAM" id="MobiDB-lite"/>
    </source>
</evidence>
<name>A0A179B5Q7_9ACTO</name>
<dbReference type="PANTHER" id="PTHR46268:SF6">
    <property type="entry name" value="UNIVERSAL STRESS PROTEIN UP12"/>
    <property type="match status" value="1"/>
</dbReference>
<reference evidence="4 5" key="1">
    <citation type="submission" date="2016-04" db="EMBL/GenBank/DDBJ databases">
        <title>Peptidophaga gingivicola gen. nov., sp. nov., isolated from human subgingival plaque.</title>
        <authorList>
            <person name="Beall C.J."/>
            <person name="Mokrzan E.M."/>
            <person name="Griffen A.L."/>
            <person name="Leys E.J."/>
        </authorList>
    </citation>
    <scope>NUCLEOTIDE SEQUENCE [LARGE SCALE GENOMIC DNA]</scope>
    <source>
        <strain evidence="4 5">BA112</strain>
    </source>
</reference>
<dbReference type="Pfam" id="PF00582">
    <property type="entry name" value="Usp"/>
    <property type="match status" value="1"/>
</dbReference>
<dbReference type="InterPro" id="IPR014729">
    <property type="entry name" value="Rossmann-like_a/b/a_fold"/>
</dbReference>
<comment type="caution">
    <text evidence="4">The sequence shown here is derived from an EMBL/GenBank/DDBJ whole genome shotgun (WGS) entry which is preliminary data.</text>
</comment>
<dbReference type="STRING" id="1823756.A4H34_00805"/>
<sequence length="179" mass="18260">MTENMPKYSRILVGTDGSPLAGPTVRRAVSIAASNEADVVIVCAYTAISDRDAASAPEIAATKYATMGQVPGVAAATDALERAVDVAEGTGVRVAAALLVDGEPAEALLEAAKQYRVDALVLGAIRDTSIVGRLLGNVASDVVRRAHRDVLIVRPPEEGDEEAAAEAAGKPAAEAAGEV</sequence>
<evidence type="ECO:0000259" key="3">
    <source>
        <dbReference type="Pfam" id="PF00582"/>
    </source>
</evidence>